<dbReference type="PANTHER" id="PTHR43150:SF2">
    <property type="entry name" value="HYPERKINETIC, ISOFORM M"/>
    <property type="match status" value="1"/>
</dbReference>
<evidence type="ECO:0000256" key="1">
    <source>
        <dbReference type="ARBA" id="ARBA00006515"/>
    </source>
</evidence>
<dbReference type="EMBL" id="UINC01167937">
    <property type="protein sequence ID" value="SVD70706.1"/>
    <property type="molecule type" value="Genomic_DNA"/>
</dbReference>
<sequence>VVEQPQYNLLHRERVEEEFAPLFMDLGIGLTTWSPLASGLLTGKYAAGIPNDSRGSLPGYEWLAKRLTDTETLAKVGRLQAVANDLDCSLAQLSIAWCARNPRVSTVITGASRVSQVRENLAALEVLDVLDEQAFERVEAAVA</sequence>
<dbReference type="SUPFAM" id="SSF51430">
    <property type="entry name" value="NAD(P)-linked oxidoreductase"/>
    <property type="match status" value="1"/>
</dbReference>
<comment type="similarity">
    <text evidence="1">Belongs to the shaker potassium channel beta subunit family.</text>
</comment>
<feature type="domain" description="NADP-dependent oxidoreductase" evidence="4">
    <location>
        <begin position="1"/>
        <end position="141"/>
    </location>
</feature>
<evidence type="ECO:0000313" key="5">
    <source>
        <dbReference type="EMBL" id="SVD70706.1"/>
    </source>
</evidence>
<dbReference type="InterPro" id="IPR023210">
    <property type="entry name" value="NADP_OxRdtase_dom"/>
</dbReference>
<dbReference type="PRINTS" id="PR01577">
    <property type="entry name" value="KCNABCHANNEL"/>
</dbReference>
<dbReference type="InterPro" id="IPR036812">
    <property type="entry name" value="NAD(P)_OxRdtase_dom_sf"/>
</dbReference>
<evidence type="ECO:0000256" key="2">
    <source>
        <dbReference type="ARBA" id="ARBA00022857"/>
    </source>
</evidence>
<dbReference type="AlphaFoldDB" id="A0A382XHR1"/>
<dbReference type="PANTHER" id="PTHR43150">
    <property type="entry name" value="HYPERKINETIC, ISOFORM M"/>
    <property type="match status" value="1"/>
</dbReference>
<keyword evidence="2" id="KW-0521">NADP</keyword>
<gene>
    <name evidence="5" type="ORF">METZ01_LOCUS423560</name>
</gene>
<accession>A0A382XHR1</accession>
<name>A0A382XHR1_9ZZZZ</name>
<organism evidence="5">
    <name type="scientific">marine metagenome</name>
    <dbReference type="NCBI Taxonomy" id="408172"/>
    <lineage>
        <taxon>unclassified sequences</taxon>
        <taxon>metagenomes</taxon>
        <taxon>ecological metagenomes</taxon>
    </lineage>
</organism>
<feature type="non-terminal residue" evidence="5">
    <location>
        <position position="1"/>
    </location>
</feature>
<protein>
    <recommendedName>
        <fullName evidence="4">NADP-dependent oxidoreductase domain-containing protein</fullName>
    </recommendedName>
</protein>
<proteinExistence type="inferred from homology"/>
<dbReference type="Gene3D" id="3.20.20.100">
    <property type="entry name" value="NADP-dependent oxidoreductase domain"/>
    <property type="match status" value="1"/>
</dbReference>
<evidence type="ECO:0000259" key="4">
    <source>
        <dbReference type="Pfam" id="PF00248"/>
    </source>
</evidence>
<dbReference type="GO" id="GO:0016491">
    <property type="term" value="F:oxidoreductase activity"/>
    <property type="evidence" value="ECO:0007669"/>
    <property type="project" value="UniProtKB-KW"/>
</dbReference>
<dbReference type="Pfam" id="PF00248">
    <property type="entry name" value="Aldo_ket_red"/>
    <property type="match status" value="1"/>
</dbReference>
<keyword evidence="3" id="KW-0560">Oxidoreductase</keyword>
<dbReference type="InterPro" id="IPR005399">
    <property type="entry name" value="K_chnl_volt-dep_bsu_KCNAB-rel"/>
</dbReference>
<reference evidence="5" key="1">
    <citation type="submission" date="2018-05" db="EMBL/GenBank/DDBJ databases">
        <authorList>
            <person name="Lanie J.A."/>
            <person name="Ng W.-L."/>
            <person name="Kazmierczak K.M."/>
            <person name="Andrzejewski T.M."/>
            <person name="Davidsen T.M."/>
            <person name="Wayne K.J."/>
            <person name="Tettelin H."/>
            <person name="Glass J.I."/>
            <person name="Rusch D."/>
            <person name="Podicherti R."/>
            <person name="Tsui H.-C.T."/>
            <person name="Winkler M.E."/>
        </authorList>
    </citation>
    <scope>NUCLEOTIDE SEQUENCE</scope>
</reference>
<evidence type="ECO:0000256" key="3">
    <source>
        <dbReference type="ARBA" id="ARBA00023002"/>
    </source>
</evidence>